<evidence type="ECO:0000256" key="4">
    <source>
        <dbReference type="ARBA" id="ARBA00022723"/>
    </source>
</evidence>
<keyword evidence="9" id="KW-0786">Thiamine pyrophosphate</keyword>
<organism evidence="11 12">
    <name type="scientific">Penicillium bovifimosum</name>
    <dbReference type="NCBI Taxonomy" id="126998"/>
    <lineage>
        <taxon>Eukaryota</taxon>
        <taxon>Fungi</taxon>
        <taxon>Dikarya</taxon>
        <taxon>Ascomycota</taxon>
        <taxon>Pezizomycotina</taxon>
        <taxon>Eurotiomycetes</taxon>
        <taxon>Eurotiomycetidae</taxon>
        <taxon>Eurotiales</taxon>
        <taxon>Aspergillaceae</taxon>
        <taxon>Penicillium</taxon>
    </lineage>
</organism>
<dbReference type="InterPro" id="IPR001017">
    <property type="entry name" value="DH_E1"/>
</dbReference>
<evidence type="ECO:0000313" key="12">
    <source>
        <dbReference type="Proteomes" id="UP001149079"/>
    </source>
</evidence>
<reference evidence="11" key="1">
    <citation type="submission" date="2022-11" db="EMBL/GenBank/DDBJ databases">
        <authorList>
            <person name="Petersen C."/>
        </authorList>
    </citation>
    <scope>NUCLEOTIDE SEQUENCE</scope>
    <source>
        <strain evidence="11">IBT 22155</strain>
    </source>
</reference>
<dbReference type="SUPFAM" id="SSF52518">
    <property type="entry name" value="Thiamin diphosphate-binding fold (THDP-binding)"/>
    <property type="match status" value="1"/>
</dbReference>
<comment type="function">
    <text evidence="9">The branched-chain alpha-keto dehydrogenase complex catalyzes the overall conversion of alpha-keto acids to acyl-CoA and CO(2). It contains multiple copies of three enzymatic components: branched-chain alpha-keto acid decarboxylase (E1), lipoamide acyltransferase (E2) and lipoamide dehydrogenase (E3).</text>
</comment>
<evidence type="ECO:0000256" key="2">
    <source>
        <dbReference type="ARBA" id="ARBA00004305"/>
    </source>
</evidence>
<dbReference type="CDD" id="cd02000">
    <property type="entry name" value="TPP_E1_PDC_ADC_BCADC"/>
    <property type="match status" value="1"/>
</dbReference>
<dbReference type="GO" id="GO:0003863">
    <property type="term" value="F:branched-chain 2-oxo acid dehydrogenase activity"/>
    <property type="evidence" value="ECO:0007669"/>
    <property type="project" value="UniProtKB-EC"/>
</dbReference>
<evidence type="ECO:0000256" key="8">
    <source>
        <dbReference type="ARBA" id="ARBA00023128"/>
    </source>
</evidence>
<dbReference type="PANTHER" id="PTHR43380:SF1">
    <property type="entry name" value="2-OXOISOVALERATE DEHYDROGENASE SUBUNIT ALPHA, MITOCHONDRIAL"/>
    <property type="match status" value="1"/>
</dbReference>
<keyword evidence="6" id="KW-0630">Potassium</keyword>
<dbReference type="GO" id="GO:0005759">
    <property type="term" value="C:mitochondrial matrix"/>
    <property type="evidence" value="ECO:0007669"/>
    <property type="project" value="UniProtKB-SubCell"/>
</dbReference>
<dbReference type="Gene3D" id="3.40.50.970">
    <property type="match status" value="1"/>
</dbReference>
<comment type="subcellular location">
    <subcellularLocation>
        <location evidence="2">Mitochondrion matrix</location>
    </subcellularLocation>
</comment>
<evidence type="ECO:0000256" key="1">
    <source>
        <dbReference type="ARBA" id="ARBA00001964"/>
    </source>
</evidence>
<keyword evidence="5" id="KW-0809">Transit peptide</keyword>
<comment type="catalytic activity">
    <reaction evidence="9">
        <text>N(6)-[(R)-lipoyl]-L-lysyl-[protein] + 3-methyl-2-oxobutanoate + H(+) = N(6)-[(R)-S(8)-2-methylpropanoyldihydrolipoyl]-L-lysyl-[protein] + CO2</text>
        <dbReference type="Rhea" id="RHEA:13457"/>
        <dbReference type="Rhea" id="RHEA-COMP:10474"/>
        <dbReference type="Rhea" id="RHEA-COMP:10497"/>
        <dbReference type="ChEBI" id="CHEBI:11851"/>
        <dbReference type="ChEBI" id="CHEBI:15378"/>
        <dbReference type="ChEBI" id="CHEBI:16526"/>
        <dbReference type="ChEBI" id="CHEBI:83099"/>
        <dbReference type="ChEBI" id="CHEBI:83142"/>
        <dbReference type="EC" id="1.2.4.4"/>
    </reaction>
</comment>
<evidence type="ECO:0000256" key="5">
    <source>
        <dbReference type="ARBA" id="ARBA00022946"/>
    </source>
</evidence>
<dbReference type="Proteomes" id="UP001149079">
    <property type="component" value="Unassembled WGS sequence"/>
</dbReference>
<dbReference type="GO" id="GO:0009083">
    <property type="term" value="P:branched-chain amino acid catabolic process"/>
    <property type="evidence" value="ECO:0007669"/>
    <property type="project" value="TreeGrafter"/>
</dbReference>
<dbReference type="RefSeq" id="XP_056519892.1">
    <property type="nucleotide sequence ID" value="XM_056666296.1"/>
</dbReference>
<dbReference type="AlphaFoldDB" id="A0A9W9KYW5"/>
<feature type="domain" description="Dehydrogenase E1 component" evidence="10">
    <location>
        <begin position="213"/>
        <end position="423"/>
    </location>
</feature>
<evidence type="ECO:0000256" key="7">
    <source>
        <dbReference type="ARBA" id="ARBA00023002"/>
    </source>
</evidence>
<dbReference type="GeneID" id="81405466"/>
<dbReference type="InterPro" id="IPR050771">
    <property type="entry name" value="Alpha-ketoacid_DH_E1_comp"/>
</dbReference>
<keyword evidence="8" id="KW-0496">Mitochondrion</keyword>
<accession>A0A9W9KYW5</accession>
<dbReference type="GO" id="GO:0046872">
    <property type="term" value="F:metal ion binding"/>
    <property type="evidence" value="ECO:0007669"/>
    <property type="project" value="UniProtKB-KW"/>
</dbReference>
<evidence type="ECO:0000256" key="6">
    <source>
        <dbReference type="ARBA" id="ARBA00022958"/>
    </source>
</evidence>
<dbReference type="OrthoDB" id="3845at2759"/>
<dbReference type="PANTHER" id="PTHR43380">
    <property type="entry name" value="2-OXOISOVALERATE DEHYDROGENASE SUBUNIT ALPHA, MITOCHONDRIAL"/>
    <property type="match status" value="1"/>
</dbReference>
<evidence type="ECO:0000256" key="3">
    <source>
        <dbReference type="ARBA" id="ARBA00008646"/>
    </source>
</evidence>
<gene>
    <name evidence="11" type="ORF">N7515_005552</name>
</gene>
<proteinExistence type="inferred from homology"/>
<evidence type="ECO:0000256" key="9">
    <source>
        <dbReference type="RuleBase" id="RU365014"/>
    </source>
</evidence>
<protein>
    <recommendedName>
        <fullName evidence="9">2-oxoisovalerate dehydrogenase subunit alpha</fullName>
        <ecNumber evidence="9">1.2.4.4</ecNumber>
    </recommendedName>
    <alternativeName>
        <fullName evidence="9">Branched-chain alpha-keto acid dehydrogenase E1 component alpha chain</fullName>
    </alternativeName>
</protein>
<comment type="caution">
    <text evidence="11">The sequence shown here is derived from an EMBL/GenBank/DDBJ whole genome shotgun (WGS) entry which is preliminary data.</text>
</comment>
<comment type="similarity">
    <text evidence="3 9">Belongs to the BCKDHA family.</text>
</comment>
<keyword evidence="7 9" id="KW-0560">Oxidoreductase</keyword>
<feature type="domain" description="Dehydrogenase E1 component" evidence="10">
    <location>
        <begin position="96"/>
        <end position="195"/>
    </location>
</feature>
<dbReference type="EC" id="1.2.4.4" evidence="9"/>
<keyword evidence="4" id="KW-0479">Metal-binding</keyword>
<evidence type="ECO:0000259" key="10">
    <source>
        <dbReference type="Pfam" id="PF00676"/>
    </source>
</evidence>
<dbReference type="InterPro" id="IPR029061">
    <property type="entry name" value="THDP-binding"/>
</dbReference>
<dbReference type="EMBL" id="JAPQKL010000005">
    <property type="protein sequence ID" value="KAJ5129513.1"/>
    <property type="molecule type" value="Genomic_DNA"/>
</dbReference>
<name>A0A9W9KYW5_9EURO</name>
<sequence>MSLKILTRSGLRSHHLTTARIAPARRWSSSISQRPGSDSVRFPGAVNSKFTTQMSFLKASDLPAIPTYRVMDSDGEMVDKTRPAPDVTDEEVLTWYKNMLSVSVMDVVMFEAQRQGRLSFYMVSAGEEGITVGSAAALTQDDVVFAQYREAGVFQQRGFTLKNFMSQLFANCNDTGKGRNMPVHYGQNYPRMVSPSTHHYGTANEELEADKTTQHTISSPLATQIPQAAGAAYALKLQDLQNPNRDPRIVACYFGEGAASEGDFHAALNIAATRSCPVVFICRNNGYAISTPTLEQYRGDGIASRGVGYGIDTIRVDGNDVFAVNEAMKEARRLALSEGGKPVLIEAMSYRVSHHSTSDDSFAYRARVEVEDWKRRDNPIIRLRKWLENQGLWNEELEKTTRDEMRKAVLKEFGDAERQQKPSLKEAFADVYEEITEEQREQMAELKRILETYPDEYDLRPYKDGIKGLD</sequence>
<keyword evidence="12" id="KW-1185">Reference proteome</keyword>
<dbReference type="FunFam" id="3.40.50.970:FF:000015">
    <property type="entry name" value="2-oxoisovalerate dehydrogenase subunit alpha"/>
    <property type="match status" value="1"/>
</dbReference>
<dbReference type="Pfam" id="PF00676">
    <property type="entry name" value="E1_dh"/>
    <property type="match status" value="2"/>
</dbReference>
<evidence type="ECO:0000313" key="11">
    <source>
        <dbReference type="EMBL" id="KAJ5129513.1"/>
    </source>
</evidence>
<comment type="cofactor">
    <cofactor evidence="1 9">
        <name>thiamine diphosphate</name>
        <dbReference type="ChEBI" id="CHEBI:58937"/>
    </cofactor>
</comment>
<reference evidence="11" key="2">
    <citation type="journal article" date="2023" name="IMA Fungus">
        <title>Comparative genomic study of the Penicillium genus elucidates a diverse pangenome and 15 lateral gene transfer events.</title>
        <authorList>
            <person name="Petersen C."/>
            <person name="Sorensen T."/>
            <person name="Nielsen M.R."/>
            <person name="Sondergaard T.E."/>
            <person name="Sorensen J.L."/>
            <person name="Fitzpatrick D.A."/>
            <person name="Frisvad J.C."/>
            <person name="Nielsen K.L."/>
        </authorList>
    </citation>
    <scope>NUCLEOTIDE SEQUENCE</scope>
    <source>
        <strain evidence="11">IBT 22155</strain>
    </source>
</reference>